<dbReference type="Pfam" id="PF01980">
    <property type="entry name" value="TrmO_N"/>
    <property type="match status" value="1"/>
</dbReference>
<dbReference type="OrthoDB" id="4882at2759"/>
<reference evidence="5 6" key="1">
    <citation type="journal article" date="2012" name="Genome Biol.">
        <title>Genome and low-iron response of an oceanic diatom adapted to chronic iron limitation.</title>
        <authorList>
            <person name="Lommer M."/>
            <person name="Specht M."/>
            <person name="Roy A.S."/>
            <person name="Kraemer L."/>
            <person name="Andreson R."/>
            <person name="Gutowska M.A."/>
            <person name="Wolf J."/>
            <person name="Bergner S.V."/>
            <person name="Schilhabel M.B."/>
            <person name="Klostermeier U.C."/>
            <person name="Beiko R.G."/>
            <person name="Rosenstiel P."/>
            <person name="Hippler M."/>
            <person name="Laroche J."/>
        </authorList>
    </citation>
    <scope>NUCLEOTIDE SEQUENCE [LARGE SCALE GENOMIC DNA]</scope>
    <source>
        <strain evidence="5 6">CCMP1005</strain>
    </source>
</reference>
<dbReference type="AlphaFoldDB" id="K0SQ16"/>
<dbReference type="PANTHER" id="PTHR12818">
    <property type="entry name" value="TRNA (ADENINE(37)-N6)-METHYLTRANSFERASE"/>
    <property type="match status" value="1"/>
</dbReference>
<feature type="region of interest" description="Disordered" evidence="3">
    <location>
        <begin position="1"/>
        <end position="122"/>
    </location>
</feature>
<keyword evidence="1" id="KW-0949">S-adenosyl-L-methionine</keyword>
<dbReference type="EMBL" id="AGNL01018439">
    <property type="protein sequence ID" value="EJK63091.1"/>
    <property type="molecule type" value="Genomic_DNA"/>
</dbReference>
<dbReference type="SUPFAM" id="SSF118196">
    <property type="entry name" value="YaeB-like"/>
    <property type="match status" value="1"/>
</dbReference>
<evidence type="ECO:0000313" key="5">
    <source>
        <dbReference type="EMBL" id="EJK63091.1"/>
    </source>
</evidence>
<proteinExistence type="inferred from homology"/>
<name>K0SQ16_THAOC</name>
<feature type="compositionally biased region" description="Low complexity" evidence="3">
    <location>
        <begin position="72"/>
        <end position="82"/>
    </location>
</feature>
<sequence>AARPPTCPTRPPHRHPPVGLPALRRHAPAGHARAPLPGRGDLRRGGRVARRGPRPGGVQPRLRPLRLPPQQQPGRRGTVVRRPGGDEEARRQFPSKVAPPSLGGKKVGVFGTRTPHRPNPVGFSLCRLDGVAVEPRRKRGERKRGGPTFSLLLSGLDVVDGTPVLDVKPYGES</sequence>
<dbReference type="PANTHER" id="PTHR12818:SF0">
    <property type="entry name" value="TRNA (ADENINE(37)-N6)-METHYLTRANSFERASE"/>
    <property type="match status" value="1"/>
</dbReference>
<comment type="similarity">
    <text evidence="2">Belongs to the tRNA methyltransferase O family.</text>
</comment>
<dbReference type="InterPro" id="IPR036414">
    <property type="entry name" value="YaeB_N_sf"/>
</dbReference>
<accession>K0SQ16</accession>
<dbReference type="Proteomes" id="UP000266841">
    <property type="component" value="Unassembled WGS sequence"/>
</dbReference>
<organism evidence="5 6">
    <name type="scientific">Thalassiosira oceanica</name>
    <name type="common">Marine diatom</name>
    <dbReference type="NCBI Taxonomy" id="159749"/>
    <lineage>
        <taxon>Eukaryota</taxon>
        <taxon>Sar</taxon>
        <taxon>Stramenopiles</taxon>
        <taxon>Ochrophyta</taxon>
        <taxon>Bacillariophyta</taxon>
        <taxon>Coscinodiscophyceae</taxon>
        <taxon>Thalassiosirophycidae</taxon>
        <taxon>Thalassiosirales</taxon>
        <taxon>Thalassiosiraceae</taxon>
        <taxon>Thalassiosira</taxon>
    </lineage>
</organism>
<protein>
    <recommendedName>
        <fullName evidence="4">TsaA-like domain-containing protein</fullName>
    </recommendedName>
</protein>
<keyword evidence="6" id="KW-1185">Reference proteome</keyword>
<evidence type="ECO:0000313" key="6">
    <source>
        <dbReference type="Proteomes" id="UP000266841"/>
    </source>
</evidence>
<dbReference type="PROSITE" id="PS51668">
    <property type="entry name" value="TSAA_2"/>
    <property type="match status" value="1"/>
</dbReference>
<dbReference type="InterPro" id="IPR040372">
    <property type="entry name" value="YaeB-like"/>
</dbReference>
<comment type="caution">
    <text evidence="5">The sequence shown here is derived from an EMBL/GenBank/DDBJ whole genome shotgun (WGS) entry which is preliminary data.</text>
</comment>
<evidence type="ECO:0000256" key="3">
    <source>
        <dbReference type="SAM" id="MobiDB-lite"/>
    </source>
</evidence>
<feature type="non-terminal residue" evidence="5">
    <location>
        <position position="1"/>
    </location>
</feature>
<dbReference type="InterPro" id="IPR036413">
    <property type="entry name" value="YaeB-like_sf"/>
</dbReference>
<dbReference type="Gene3D" id="2.40.30.70">
    <property type="entry name" value="YaeB-like"/>
    <property type="match status" value="1"/>
</dbReference>
<feature type="domain" description="TsaA-like" evidence="4">
    <location>
        <begin position="1"/>
        <end position="173"/>
    </location>
</feature>
<evidence type="ECO:0000259" key="4">
    <source>
        <dbReference type="PROSITE" id="PS51668"/>
    </source>
</evidence>
<evidence type="ECO:0000256" key="1">
    <source>
        <dbReference type="ARBA" id="ARBA00022691"/>
    </source>
</evidence>
<dbReference type="InterPro" id="IPR023370">
    <property type="entry name" value="TrmO-like_N"/>
</dbReference>
<dbReference type="eggNOG" id="KOG2942">
    <property type="taxonomic scope" value="Eukaryota"/>
</dbReference>
<evidence type="ECO:0000256" key="2">
    <source>
        <dbReference type="ARBA" id="ARBA00033753"/>
    </source>
</evidence>
<feature type="compositionally biased region" description="Low complexity" evidence="3">
    <location>
        <begin position="29"/>
        <end position="39"/>
    </location>
</feature>
<gene>
    <name evidence="5" type="ORF">THAOC_16270</name>
</gene>
<feature type="compositionally biased region" description="Pro residues" evidence="3">
    <location>
        <begin position="1"/>
        <end position="10"/>
    </location>
</feature>